<dbReference type="PANTHER" id="PTHR33695:SF1">
    <property type="entry name" value="LIPOPROTEIN SIGNAL PEPTIDASE"/>
    <property type="match status" value="1"/>
</dbReference>
<accession>A0A1H9JAX5</accession>
<comment type="subcellular location">
    <subcellularLocation>
        <location evidence="9">Cell membrane</location>
        <topology evidence="9">Multi-pass membrane protein</topology>
    </subcellularLocation>
</comment>
<keyword evidence="4 9" id="KW-0812">Transmembrane</keyword>
<comment type="catalytic activity">
    <reaction evidence="9">
        <text>Release of signal peptides from bacterial membrane prolipoproteins. Hydrolyzes -Xaa-Yaa-Zaa-|-(S,diacylglyceryl)Cys-, in which Xaa is hydrophobic (preferably Leu), and Yaa (Ala or Ser) and Zaa (Gly or Ala) have small, neutral side chains.</text>
        <dbReference type="EC" id="3.4.23.36"/>
    </reaction>
</comment>
<keyword evidence="2 9" id="KW-1003">Cell membrane</keyword>
<evidence type="ECO:0000256" key="8">
    <source>
        <dbReference type="ARBA" id="ARBA00023136"/>
    </source>
</evidence>
<evidence type="ECO:0000313" key="12">
    <source>
        <dbReference type="EMBL" id="SEQ83976.1"/>
    </source>
</evidence>
<dbReference type="RefSeq" id="WP_094011088.1">
    <property type="nucleotide sequence ID" value="NZ_CP083803.1"/>
</dbReference>
<proteinExistence type="inferred from homology"/>
<name>A0A1H9JAX5_9PSED</name>
<comment type="function">
    <text evidence="9">This protein specifically catalyzes the removal of signal peptides from prolipoproteins.</text>
</comment>
<dbReference type="PANTHER" id="PTHR33695">
    <property type="entry name" value="LIPOPROTEIN SIGNAL PEPTIDASE"/>
    <property type="match status" value="1"/>
</dbReference>
<dbReference type="Proteomes" id="UP000199221">
    <property type="component" value="Unassembled WGS sequence"/>
</dbReference>
<feature type="active site" evidence="9">
    <location>
        <position position="123"/>
    </location>
</feature>
<evidence type="ECO:0000256" key="10">
    <source>
        <dbReference type="RuleBase" id="RU004181"/>
    </source>
</evidence>
<keyword evidence="8 9" id="KW-0472">Membrane</keyword>
<keyword evidence="5 9" id="KW-0064">Aspartyl protease</keyword>
<dbReference type="UniPathway" id="UPA00665"/>
<evidence type="ECO:0000313" key="11">
    <source>
        <dbReference type="EMBL" id="MEE1879258.1"/>
    </source>
</evidence>
<reference evidence="11 15" key="3">
    <citation type="submission" date="2024-01" db="EMBL/GenBank/DDBJ databases">
        <title>Unpublished Manusciprt.</title>
        <authorList>
            <person name="Duman M."/>
            <person name="Valdes E.G."/>
            <person name="Ajmi N."/>
            <person name="Altun S."/>
            <person name="Saticioglu I.B."/>
        </authorList>
    </citation>
    <scope>NUCLEOTIDE SEQUENCE [LARGE SCALE GENOMIC DNA]</scope>
    <source>
        <strain evidence="11 15">139P</strain>
    </source>
</reference>
<dbReference type="HAMAP" id="MF_00161">
    <property type="entry name" value="LspA"/>
    <property type="match status" value="1"/>
</dbReference>
<evidence type="ECO:0000256" key="2">
    <source>
        <dbReference type="ARBA" id="ARBA00022475"/>
    </source>
</evidence>
<feature type="transmembrane region" description="Helical" evidence="9">
    <location>
        <begin position="99"/>
        <end position="116"/>
    </location>
</feature>
<evidence type="ECO:0000256" key="1">
    <source>
        <dbReference type="ARBA" id="ARBA00006139"/>
    </source>
</evidence>
<evidence type="ECO:0000256" key="4">
    <source>
        <dbReference type="ARBA" id="ARBA00022692"/>
    </source>
</evidence>
<reference evidence="12 14" key="1">
    <citation type="submission" date="2016-10" db="EMBL/GenBank/DDBJ databases">
        <authorList>
            <person name="de Groot N.N."/>
        </authorList>
    </citation>
    <scope>NUCLEOTIDE SEQUENCE [LARGE SCALE GENOMIC DNA]</scope>
    <source>
        <strain evidence="12 14">LMG 27941</strain>
    </source>
</reference>
<reference evidence="13" key="2">
    <citation type="submission" date="2021-08" db="EMBL/GenBank/DDBJ databases">
        <authorList>
            <person name="Yaryura P.M."/>
            <person name="Bianco M.I."/>
            <person name="Morais C."/>
            <person name="Setubal J.C."/>
        </authorList>
    </citation>
    <scope>NUCLEOTIDE SEQUENCE</scope>
    <source>
        <strain evidence="13">AP1</strain>
    </source>
</reference>
<dbReference type="PRINTS" id="PR00781">
    <property type="entry name" value="LIPOSIGPTASE"/>
</dbReference>
<dbReference type="GeneID" id="93677459"/>
<dbReference type="AlphaFoldDB" id="A0A1H9JAX5"/>
<evidence type="ECO:0000313" key="15">
    <source>
        <dbReference type="Proteomes" id="UP001329505"/>
    </source>
</evidence>
<feature type="transmembrane region" description="Helical" evidence="9">
    <location>
        <begin position="136"/>
        <end position="156"/>
    </location>
</feature>
<dbReference type="EMBL" id="FOEQ01000004">
    <property type="protein sequence ID" value="SEQ83976.1"/>
    <property type="molecule type" value="Genomic_DNA"/>
</dbReference>
<feature type="transmembrane region" description="Helical" evidence="9">
    <location>
        <begin position="6"/>
        <end position="30"/>
    </location>
</feature>
<dbReference type="InterPro" id="IPR001872">
    <property type="entry name" value="Peptidase_A8"/>
</dbReference>
<protein>
    <recommendedName>
        <fullName evidence="9">Lipoprotein signal peptidase</fullName>
        <ecNumber evidence="9">3.4.23.36</ecNumber>
    </recommendedName>
    <alternativeName>
        <fullName evidence="9">Prolipoprotein signal peptidase</fullName>
    </alternativeName>
    <alternativeName>
        <fullName evidence="9">Signal peptidase II</fullName>
        <shortName evidence="9">SPase II</shortName>
    </alternativeName>
</protein>
<comment type="similarity">
    <text evidence="1 9 10">Belongs to the peptidase A8 family.</text>
</comment>
<dbReference type="Proteomes" id="UP001209279">
    <property type="component" value="Chromosome"/>
</dbReference>
<organism evidence="12 14">
    <name type="scientific">Pseudomonas soli</name>
    <dbReference type="NCBI Taxonomy" id="1306993"/>
    <lineage>
        <taxon>Bacteria</taxon>
        <taxon>Pseudomonadati</taxon>
        <taxon>Pseudomonadota</taxon>
        <taxon>Gammaproteobacteria</taxon>
        <taxon>Pseudomonadales</taxon>
        <taxon>Pseudomonadaceae</taxon>
        <taxon>Pseudomonas</taxon>
    </lineage>
</organism>
<dbReference type="GO" id="GO:0004190">
    <property type="term" value="F:aspartic-type endopeptidase activity"/>
    <property type="evidence" value="ECO:0007669"/>
    <property type="project" value="UniProtKB-UniRule"/>
</dbReference>
<comment type="pathway">
    <text evidence="9">Protein modification; lipoprotein biosynthesis (signal peptide cleavage).</text>
</comment>
<evidence type="ECO:0000256" key="9">
    <source>
        <dbReference type="HAMAP-Rule" id="MF_00161"/>
    </source>
</evidence>
<gene>
    <name evidence="9" type="primary">lspA</name>
    <name evidence="13" type="ORF">K7K07_18425</name>
    <name evidence="12" type="ORF">SAMN05216230_10445</name>
    <name evidence="11" type="ORF">V0R55_03725</name>
</gene>
<keyword evidence="15" id="KW-1185">Reference proteome</keyword>
<evidence type="ECO:0000313" key="14">
    <source>
        <dbReference type="Proteomes" id="UP000199221"/>
    </source>
</evidence>
<keyword evidence="6 9" id="KW-0378">Hydrolase</keyword>
<dbReference type="Proteomes" id="UP001329505">
    <property type="component" value="Unassembled WGS sequence"/>
</dbReference>
<keyword evidence="7 9" id="KW-1133">Transmembrane helix</keyword>
<feature type="transmembrane region" description="Helical" evidence="9">
    <location>
        <begin position="69"/>
        <end position="87"/>
    </location>
</feature>
<dbReference type="EMBL" id="JAZDQQ010000002">
    <property type="protein sequence ID" value="MEE1879258.1"/>
    <property type="molecule type" value="Genomic_DNA"/>
</dbReference>
<dbReference type="GO" id="GO:0006508">
    <property type="term" value="P:proteolysis"/>
    <property type="evidence" value="ECO:0007669"/>
    <property type="project" value="UniProtKB-KW"/>
</dbReference>
<feature type="active site" evidence="9">
    <location>
        <position position="141"/>
    </location>
</feature>
<dbReference type="Pfam" id="PF01252">
    <property type="entry name" value="Peptidase_A8"/>
    <property type="match status" value="1"/>
</dbReference>
<dbReference type="GO" id="GO:0005886">
    <property type="term" value="C:plasma membrane"/>
    <property type="evidence" value="ECO:0007669"/>
    <property type="project" value="UniProtKB-SubCell"/>
</dbReference>
<keyword evidence="3 9" id="KW-0645">Protease</keyword>
<evidence type="ECO:0000256" key="3">
    <source>
        <dbReference type="ARBA" id="ARBA00022670"/>
    </source>
</evidence>
<dbReference type="EMBL" id="CP083803">
    <property type="protein sequence ID" value="UXZ44035.1"/>
    <property type="molecule type" value="Genomic_DNA"/>
</dbReference>
<evidence type="ECO:0000256" key="5">
    <source>
        <dbReference type="ARBA" id="ARBA00022750"/>
    </source>
</evidence>
<evidence type="ECO:0000256" key="7">
    <source>
        <dbReference type="ARBA" id="ARBA00022989"/>
    </source>
</evidence>
<evidence type="ECO:0000313" key="13">
    <source>
        <dbReference type="EMBL" id="UXZ44035.1"/>
    </source>
</evidence>
<evidence type="ECO:0000256" key="6">
    <source>
        <dbReference type="ARBA" id="ARBA00022801"/>
    </source>
</evidence>
<sequence length="162" mass="17571">MFSSRTLVLTLGVAFIILDQWVKLIALVALNDHSYVYGNQSVWLDLALSLNPGAFLSLGAGLAPWLKQLVFVVAVGVVCAWAMVWAWRHWQSAPVKASAAWFIAVGGLSNLIDRVFRDGHVVDYLVLNIGTLHTGVFNLADIAIMAGATVLVVDGITRPSKR</sequence>
<dbReference type="EC" id="3.4.23.36" evidence="9"/>